<dbReference type="HAMAP" id="MF_00460">
    <property type="entry name" value="UPF0125_RnfH"/>
    <property type="match status" value="1"/>
</dbReference>
<dbReference type="PANTHER" id="PTHR37483">
    <property type="entry name" value="UPF0125 PROTEIN RATB"/>
    <property type="match status" value="1"/>
</dbReference>
<dbReference type="Pfam" id="PF03658">
    <property type="entry name" value="Ub-RnfH"/>
    <property type="match status" value="1"/>
</dbReference>
<protein>
    <recommendedName>
        <fullName evidence="2">UPF0125 protein GA0061080_100690</fullName>
    </recommendedName>
</protein>
<gene>
    <name evidence="3" type="ORF">GA0061080_100690</name>
</gene>
<dbReference type="AlphaFoldDB" id="A0A1C3ZUS3"/>
<accession>A0A1C3ZUS3</accession>
<name>A0A1C3ZUS3_9GAMM</name>
<dbReference type="Proteomes" id="UP000199698">
    <property type="component" value="Unassembled WGS sequence"/>
</dbReference>
<evidence type="ECO:0000256" key="2">
    <source>
        <dbReference type="HAMAP-Rule" id="MF_00460"/>
    </source>
</evidence>
<dbReference type="STRING" id="1798183.GA0061080_100690"/>
<dbReference type="OrthoDB" id="9796575at2"/>
<reference evidence="4" key="1">
    <citation type="submission" date="2016-08" db="EMBL/GenBank/DDBJ databases">
        <authorList>
            <person name="Varghese N."/>
            <person name="Submissions Spin"/>
        </authorList>
    </citation>
    <scope>NUCLEOTIDE SEQUENCE [LARGE SCALE GENOMIC DNA]</scope>
    <source>
        <strain evidence="4">R-53144</strain>
    </source>
</reference>
<dbReference type="InterPro" id="IPR005346">
    <property type="entry name" value="RnfH"/>
</dbReference>
<sequence>MAWLMRFQNEQGRFIKMIRIQIVYALPNNAIVIDCDVDEQTNVLQAITKSNILTICKIKLDDHLIGIYGKRCEPTQLVKNGDRIEIYRSLINDPKEIRRRKAAQKNN</sequence>
<evidence type="ECO:0000313" key="3">
    <source>
        <dbReference type="EMBL" id="SCB86118.1"/>
    </source>
</evidence>
<evidence type="ECO:0000256" key="1">
    <source>
        <dbReference type="ARBA" id="ARBA00010645"/>
    </source>
</evidence>
<proteinExistence type="inferred from homology"/>
<evidence type="ECO:0000313" key="4">
    <source>
        <dbReference type="Proteomes" id="UP000199698"/>
    </source>
</evidence>
<dbReference type="PANTHER" id="PTHR37483:SF1">
    <property type="entry name" value="UPF0125 PROTEIN RATB"/>
    <property type="match status" value="1"/>
</dbReference>
<comment type="similarity">
    <text evidence="1 2">Belongs to the UPF0125 (RnfH) family.</text>
</comment>
<dbReference type="Gene3D" id="3.10.20.280">
    <property type="entry name" value="RnfH-like"/>
    <property type="match status" value="1"/>
</dbReference>
<dbReference type="SUPFAM" id="SSF54285">
    <property type="entry name" value="MoaD/ThiS"/>
    <property type="match status" value="1"/>
</dbReference>
<dbReference type="InterPro" id="IPR016155">
    <property type="entry name" value="Mopterin_synth/thiamin_S_b"/>
</dbReference>
<dbReference type="InterPro" id="IPR037021">
    <property type="entry name" value="RnfH_sf"/>
</dbReference>
<dbReference type="NCBIfam" id="NF002490">
    <property type="entry name" value="PRK01777.1"/>
    <property type="match status" value="1"/>
</dbReference>
<dbReference type="EMBL" id="FMBA01000006">
    <property type="protein sequence ID" value="SCB86118.1"/>
    <property type="molecule type" value="Genomic_DNA"/>
</dbReference>
<organism evidence="3 4">
    <name type="scientific">Gilliamella intestini</name>
    <dbReference type="NCBI Taxonomy" id="1798183"/>
    <lineage>
        <taxon>Bacteria</taxon>
        <taxon>Pseudomonadati</taxon>
        <taxon>Pseudomonadota</taxon>
        <taxon>Gammaproteobacteria</taxon>
        <taxon>Orbales</taxon>
        <taxon>Orbaceae</taxon>
        <taxon>Gilliamella</taxon>
    </lineage>
</organism>
<keyword evidence="4" id="KW-1185">Reference proteome</keyword>